<reference evidence="1" key="3">
    <citation type="journal article" date="2000" name="Genome Res.">
        <title>RIKEN integrated sequence analysis (RISA) system--384-format sequencing pipeline with 384 multicapillary sequencer.</title>
        <authorList>
            <person name="Shibata K."/>
            <person name="Itoh M."/>
            <person name="Aizawa K."/>
            <person name="Nagaoka S."/>
            <person name="Sasaki N."/>
            <person name="Carninci P."/>
            <person name="Konno H."/>
            <person name="Akiyama J."/>
            <person name="Nishi K."/>
            <person name="Kitsunai T."/>
            <person name="Tashiro H."/>
            <person name="Itoh M."/>
            <person name="Sumi N."/>
            <person name="Ishii Y."/>
            <person name="Nakamura S."/>
            <person name="Hazama M."/>
            <person name="Nishine T."/>
            <person name="Harada A."/>
            <person name="Yamamoto R."/>
            <person name="Matsumoto H."/>
            <person name="Sakaguchi S."/>
            <person name="Ikegami T."/>
            <person name="Kashiwagi K."/>
            <person name="Fujiwake S."/>
            <person name="Inoue K."/>
            <person name="Togawa Y."/>
            <person name="Izawa M."/>
            <person name="Ohara E."/>
            <person name="Watahiki M."/>
            <person name="Yoneda Y."/>
            <person name="Ishikawa T."/>
            <person name="Ozawa K."/>
            <person name="Tanaka T."/>
            <person name="Matsuura S."/>
            <person name="Kawai J."/>
            <person name="Okazaki Y."/>
            <person name="Muramatsu M."/>
            <person name="Inoue Y."/>
            <person name="Kira A."/>
            <person name="Hayashizaki Y."/>
        </authorList>
    </citation>
    <scope>NUCLEOTIDE SEQUENCE</scope>
    <source>
        <strain evidence="1">C57BL/6J</strain>
        <tissue evidence="1">Whole body</tissue>
    </source>
</reference>
<dbReference type="CDD" id="cd14348">
    <property type="entry name" value="UBA_p47"/>
    <property type="match status" value="1"/>
</dbReference>
<accession>Q3TL67</accession>
<reference evidence="1" key="4">
    <citation type="journal article" date="2001" name="Nature">
        <title>Functional annotation of a full-length mouse cDNA collection.</title>
        <authorList>
            <consortium name="The RIKEN Genome Exploration Research Group Phase II Team and the FANTOM Consortium"/>
        </authorList>
    </citation>
    <scope>NUCLEOTIDE SEQUENCE</scope>
    <source>
        <strain evidence="1">C57BL/6J</strain>
        <tissue evidence="1">Whole body</tissue>
    </source>
</reference>
<dbReference type="EMBL" id="AK166663">
    <property type="protein sequence ID" value="BAE38925.1"/>
    <property type="molecule type" value="mRNA"/>
</dbReference>
<proteinExistence type="evidence at transcript level"/>
<reference evidence="1" key="5">
    <citation type="journal article" date="2002" name="Nature">
        <title>Analysis of the mouse transcriptome based on functional annotation of 60,770 full-length cDNAs.</title>
        <authorList>
            <consortium name="The FANTOM Consortium and the RIKEN Genome Exploration Research Group Phase I and II Team"/>
        </authorList>
    </citation>
    <scope>NUCLEOTIDE SEQUENCE</scope>
    <source>
        <strain evidence="1">C57BL/6J</strain>
        <tissue evidence="1">Whole body</tissue>
    </source>
</reference>
<reference evidence="1" key="2">
    <citation type="journal article" date="2000" name="Genome Res.">
        <title>Normalization and subtraction of cap-trapper-selected cDNAs to prepare full-length cDNA libraries for rapid discovery of new genes.</title>
        <authorList>
            <person name="Carninci P."/>
            <person name="Shibata Y."/>
            <person name="Hayatsu N."/>
            <person name="Sugahara Y."/>
            <person name="Shibata K."/>
            <person name="Itoh M."/>
            <person name="Konno H."/>
            <person name="Okazaki Y."/>
            <person name="Muramatsu M."/>
            <person name="Hayashizaki Y."/>
        </authorList>
    </citation>
    <scope>NUCLEOTIDE SEQUENCE</scope>
    <source>
        <strain evidence="1">C57BL/6J</strain>
        <tissue evidence="1">Whole body</tissue>
    </source>
</reference>
<reference evidence="1" key="7">
    <citation type="journal article" date="2005" name="Science">
        <title>The Transcriptional Landscape of the Mammalian Genome.</title>
        <authorList>
            <consortium name="The FANTOM Consortium"/>
            <consortium name="Riken Genome Exploration Research Group and Genome Science Group (Genome Network Project Core Group)"/>
        </authorList>
    </citation>
    <scope>NUCLEOTIDE SEQUENCE</scope>
    <source>
        <strain evidence="1">C57BL/6J</strain>
        <tissue evidence="1">Whole body</tissue>
    </source>
</reference>
<name>Q3TL67_MOUSE</name>
<dbReference type="Pfam" id="PF14555">
    <property type="entry name" value="UBA_4"/>
    <property type="match status" value="1"/>
</dbReference>
<reference evidence="1" key="8">
    <citation type="journal article" date="2005" name="Science">
        <title>Antisense Transcription in the Mammalian Transcriptome.</title>
        <authorList>
            <consortium name="RIKEN Genome Exploration Research Group and Genome Science Group (Genome Network Project Core Group) and the FANTOM Consortium"/>
        </authorList>
    </citation>
    <scope>NUCLEOTIDE SEQUENCE</scope>
    <source>
        <strain evidence="1">C57BL/6J</strain>
        <tissue evidence="1">Whole body</tissue>
    </source>
</reference>
<dbReference type="SUPFAM" id="SSF46934">
    <property type="entry name" value="UBA-like"/>
    <property type="match status" value="1"/>
</dbReference>
<dbReference type="AlphaFoldDB" id="Q3TL67"/>
<reference evidence="1" key="1">
    <citation type="journal article" date="1999" name="Methods Enzymol.">
        <title>High-efficiency full-length cDNA cloning.</title>
        <authorList>
            <person name="Carninci P."/>
            <person name="Hayashizaki Y."/>
        </authorList>
    </citation>
    <scope>NUCLEOTIDE SEQUENCE</scope>
    <source>
        <strain evidence="1">C57BL/6J</strain>
        <tissue evidence="1">Whole body</tissue>
    </source>
</reference>
<organism evidence="1">
    <name type="scientific">Mus musculus</name>
    <name type="common">Mouse</name>
    <dbReference type="NCBI Taxonomy" id="10090"/>
    <lineage>
        <taxon>Eukaryota</taxon>
        <taxon>Metazoa</taxon>
        <taxon>Chordata</taxon>
        <taxon>Craniata</taxon>
        <taxon>Vertebrata</taxon>
        <taxon>Euteleostomi</taxon>
        <taxon>Mammalia</taxon>
        <taxon>Eutheria</taxon>
        <taxon>Euarchontoglires</taxon>
        <taxon>Glires</taxon>
        <taxon>Rodentia</taxon>
        <taxon>Myomorpha</taxon>
        <taxon>Muroidea</taxon>
        <taxon>Muridae</taxon>
        <taxon>Murinae</taxon>
        <taxon>Mus</taxon>
        <taxon>Mus</taxon>
    </lineage>
</organism>
<dbReference type="InterPro" id="IPR009060">
    <property type="entry name" value="UBA-like_sf"/>
</dbReference>
<protein>
    <submittedName>
        <fullName evidence="1">Uncharacterized protein</fullName>
    </submittedName>
</protein>
<reference evidence="1" key="6">
    <citation type="submission" date="2004-04" db="EMBL/GenBank/DDBJ databases">
        <authorList>
            <person name="Arakawa T."/>
            <person name="Carninci P."/>
            <person name="Fukuda S."/>
            <person name="Hashizume W."/>
            <person name="Hayashida K."/>
            <person name="Hori F."/>
            <person name="Iida J."/>
            <person name="Imamura K."/>
            <person name="Imotani K."/>
            <person name="Itoh M."/>
            <person name="Kanagawa S."/>
            <person name="Kawai J."/>
            <person name="Kojima M."/>
            <person name="Konno H."/>
            <person name="Murata M."/>
            <person name="Nakamura M."/>
            <person name="Ninomiya N."/>
            <person name="Nishiyori H."/>
            <person name="Nomura K."/>
            <person name="Ohno M."/>
            <person name="Sakazume N."/>
            <person name="Sano H."/>
            <person name="Sasaki D."/>
            <person name="Shibata K."/>
            <person name="Shiraki T."/>
            <person name="Tagami M."/>
            <person name="Tagami Y."/>
            <person name="Waki K."/>
            <person name="Watahiki A."/>
            <person name="Muramatsu M."/>
            <person name="Hayashizaki Y."/>
        </authorList>
    </citation>
    <scope>NUCLEOTIDE SEQUENCE</scope>
    <source>
        <strain evidence="1">C57BL/6J</strain>
        <tissue evidence="1">Whole body</tissue>
    </source>
</reference>
<dbReference type="Gene3D" id="1.10.8.10">
    <property type="entry name" value="DNA helicase RuvA subunit, C-terminal domain"/>
    <property type="match status" value="1"/>
</dbReference>
<sequence>MAAEEQEALREFMAVMGTEEERARFVLETAGWDLQVAPRGGQLRAGWGMRSAASALRPKRTVIRAGLGPAWPRPHGVWGRLPRVSGLAWKFMDAGGPGLLFRASVFRRVRSVSETLGAAAVCVESSPGDVAAAASACGWPGGIECPASRWSPTEVAVAFRFRFCKDAVLVGETLQGISPRPTLA</sequence>
<evidence type="ECO:0000313" key="1">
    <source>
        <dbReference type="EMBL" id="BAE38925.1"/>
    </source>
</evidence>